<dbReference type="EMBL" id="MQVM01000003">
    <property type="protein sequence ID" value="ONH76772.1"/>
    <property type="molecule type" value="Genomic_DNA"/>
</dbReference>
<sequence>MVEEALVEHRLDSQKLLGDKQVIDAFDGILVVLHRALVYYIEIAGHLTLAFEKVYDSSITIDSVKYYDGKLFVAYRGCDYALKKENIMLDVLDYQLEVLSKGSFQDASFNKGEVVTAFKLIFNYLMVVLESYNYIVLPLLSGDAYRMLYTANDNNIFFIFESCGPALYKREIQKTASGCKLIDIPWSVKQVIKYCKSDDYFCVQEFNTDYIIFSSENKISYFSFTDPSNYFTVDFHGPITSSTKWNDQIIVVLDDKSIFTLDINSKEYDPLIEPITVWTNSIQNTSNLLILHSPKTGLVTINKRTLQVGYARDTIHTFQRMNASVAAVYAFYSPEDNLIVAYSDGGDSILIKHEDDYTYKYLSNVISIKSAVCNHFNFKENTIILSFAGVYLVSYPLQVIAEFPIDDPLDIKYDYKLDRFIVSTYSNNETGISSLYILTPGLQLDKRMDKKAHFGFYLDVGTQGFFDNTKYYSYIDNKRKESFDVKHRPTDTTDFIYQHNCLIYKSAYDFVCCERSTGVETVTPRITSFTKIDEDRVLLFFNETVSVFDVRTKQVEELLKGKRAFKPTDINLHILDVDNKVKLKLKKGRFLTSISSFYTVIEYEST</sequence>
<dbReference type="Proteomes" id="UP000189274">
    <property type="component" value="Unassembled WGS sequence"/>
</dbReference>
<dbReference type="InterPro" id="IPR011047">
    <property type="entry name" value="Quinoprotein_ADH-like_sf"/>
</dbReference>
<comment type="caution">
    <text evidence="1">The sequence shown here is derived from an EMBL/GenBank/DDBJ whole genome shotgun (WGS) entry which is preliminary data.</text>
</comment>
<accession>A0A1V2LTK8</accession>
<dbReference type="VEuPathDB" id="FungiDB:C5L36_0A05390"/>
<evidence type="ECO:0000313" key="2">
    <source>
        <dbReference type="Proteomes" id="UP000189274"/>
    </source>
</evidence>
<proteinExistence type="predicted"/>
<protein>
    <submittedName>
        <fullName evidence="1">Uncharacterized protein</fullName>
    </submittedName>
</protein>
<evidence type="ECO:0000313" key="1">
    <source>
        <dbReference type="EMBL" id="ONH76772.1"/>
    </source>
</evidence>
<gene>
    <name evidence="1" type="ORF">BOH78_1000</name>
</gene>
<organism evidence="1 2">
    <name type="scientific">Pichia kudriavzevii</name>
    <name type="common">Yeast</name>
    <name type="synonym">Issatchenkia orientalis</name>
    <dbReference type="NCBI Taxonomy" id="4909"/>
    <lineage>
        <taxon>Eukaryota</taxon>
        <taxon>Fungi</taxon>
        <taxon>Dikarya</taxon>
        <taxon>Ascomycota</taxon>
        <taxon>Saccharomycotina</taxon>
        <taxon>Pichiomycetes</taxon>
        <taxon>Pichiales</taxon>
        <taxon>Pichiaceae</taxon>
        <taxon>Pichia</taxon>
    </lineage>
</organism>
<name>A0A1V2LTK8_PICKU</name>
<dbReference type="SUPFAM" id="SSF50998">
    <property type="entry name" value="Quinoprotein alcohol dehydrogenase-like"/>
    <property type="match status" value="1"/>
</dbReference>
<dbReference type="AlphaFoldDB" id="A0A1V2LTK8"/>
<reference evidence="2" key="1">
    <citation type="journal article" date="2017" name="Genome Announc.">
        <title>Genome sequences of Cyberlindnera fabianii 65, Pichia kudriavzevii 129, and Saccharomyces cerevisiae 131 isolated from fermented masau fruits in Zimbabwe.</title>
        <authorList>
            <person name="van Rijswijck I.M.H."/>
            <person name="Derks M.F.L."/>
            <person name="Abee T."/>
            <person name="de Ridder D."/>
            <person name="Smid E.J."/>
        </authorList>
    </citation>
    <scope>NUCLEOTIDE SEQUENCE [LARGE SCALE GENOMIC DNA]</scope>
    <source>
        <strain evidence="2">129</strain>
    </source>
</reference>